<dbReference type="SMART" id="SM00192">
    <property type="entry name" value="LDLa"/>
    <property type="match status" value="1"/>
</dbReference>
<evidence type="ECO:0000256" key="2">
    <source>
        <dbReference type="ARBA" id="ARBA00004398"/>
    </source>
</evidence>
<dbReference type="Gene3D" id="2.60.120.290">
    <property type="entry name" value="Spermadhesin, CUB domain"/>
    <property type="match status" value="1"/>
</dbReference>
<dbReference type="OrthoDB" id="9991628at2759"/>
<keyword evidence="3" id="KW-0677">Repeat</keyword>
<organism evidence="12 13">
    <name type="scientific">Geospiza fortis</name>
    <name type="common">Medium ground-finch</name>
    <dbReference type="NCBI Taxonomy" id="48883"/>
    <lineage>
        <taxon>Eukaryota</taxon>
        <taxon>Metazoa</taxon>
        <taxon>Chordata</taxon>
        <taxon>Craniata</taxon>
        <taxon>Vertebrata</taxon>
        <taxon>Euteleostomi</taxon>
        <taxon>Archelosauria</taxon>
        <taxon>Archosauria</taxon>
        <taxon>Dinosauria</taxon>
        <taxon>Saurischia</taxon>
        <taxon>Theropoda</taxon>
        <taxon>Coelurosauria</taxon>
        <taxon>Aves</taxon>
        <taxon>Neognathae</taxon>
        <taxon>Neoaves</taxon>
        <taxon>Telluraves</taxon>
        <taxon>Australaves</taxon>
        <taxon>Passeriformes</taxon>
        <taxon>Thraupidae</taxon>
        <taxon>Geospiza</taxon>
    </lineage>
</organism>
<dbReference type="Pfam" id="PF00057">
    <property type="entry name" value="Ldl_recept_a"/>
    <property type="match status" value="1"/>
</dbReference>
<dbReference type="CDD" id="cd07066">
    <property type="entry name" value="CRD_FZ"/>
    <property type="match status" value="1"/>
</dbReference>
<accession>A0A8N5EYK9</accession>
<evidence type="ECO:0000259" key="10">
    <source>
        <dbReference type="PROSITE" id="PS01180"/>
    </source>
</evidence>
<feature type="disulfide bond" evidence="7">
    <location>
        <begin position="250"/>
        <end position="265"/>
    </location>
</feature>
<dbReference type="PROSITE" id="PS01180">
    <property type="entry name" value="CUB"/>
    <property type="match status" value="1"/>
</dbReference>
<dbReference type="GeneID" id="102038196"/>
<dbReference type="PANTHER" id="PTHR24251">
    <property type="entry name" value="OVOCHYMASE-RELATED"/>
    <property type="match status" value="1"/>
</dbReference>
<evidence type="ECO:0000256" key="4">
    <source>
        <dbReference type="ARBA" id="ARBA00023157"/>
    </source>
</evidence>
<evidence type="ECO:0000256" key="7">
    <source>
        <dbReference type="PROSITE-ProRule" id="PRU00124"/>
    </source>
</evidence>
<keyword evidence="9" id="KW-0812">Transmembrane</keyword>
<dbReference type="InterPro" id="IPR020067">
    <property type="entry name" value="Frizzled_dom"/>
</dbReference>
<comment type="subcellular location">
    <subcellularLocation>
        <location evidence="1">Cell membrane</location>
        <topology evidence="1">Single-pass membrane protein</topology>
    </subcellularLocation>
    <subcellularLocation>
        <location evidence="2">Cytoplasmic vesicle</location>
        <location evidence="2">Secretory vesicle</location>
    </subcellularLocation>
</comment>
<sequence length="390" mass="41850">MVPSCPPAGPQGATCSRVPQTEFCNPVFEGEEPRAAPSAECPPDKDGTGPAPRRDGLGQQLWAQVGWRYRADCKFTWLCVALMSTILLFLIALLLGIVIHQLTSPPPPGAPATALPARGTATAATAPIRTDPPVPLCLWQISVPLGHVIDLHFHNFSLESHEDCSFDFVEVHDSAGAGTASLMGRFCGHQVPPALTSSRHVMTVLFVADEGVADDGFFATYQARNATEKTCSPAEFSCGNGECRALESVCDGWHDCPDGTDELNCTGVSYPAFGSVCEPVEVEMCLGLGYNTTSFPNIWLAIPDQEGAAEVLQDYQTLMELACYQHLRLLICSLFVPKCTPDGGVLQPCRAVCLAAELRCQQSLGLLGILWPINCNILPDSSDPVECFQP</sequence>
<dbReference type="InterPro" id="IPR036055">
    <property type="entry name" value="LDL_receptor-like_sf"/>
</dbReference>
<reference evidence="13" key="1">
    <citation type="submission" date="2025-08" db="UniProtKB">
        <authorList>
            <consortium name="RefSeq"/>
        </authorList>
    </citation>
    <scope>IDENTIFICATION</scope>
</reference>
<evidence type="ECO:0000259" key="11">
    <source>
        <dbReference type="PROSITE" id="PS50038"/>
    </source>
</evidence>
<feature type="domain" description="CUB" evidence="10">
    <location>
        <begin position="108"/>
        <end position="224"/>
    </location>
</feature>
<evidence type="ECO:0000313" key="13">
    <source>
        <dbReference type="RefSeq" id="XP_030920309.1"/>
    </source>
</evidence>
<feature type="domain" description="FZ" evidence="11">
    <location>
        <begin position="272"/>
        <end position="390"/>
    </location>
</feature>
<feature type="transmembrane region" description="Helical" evidence="9">
    <location>
        <begin position="75"/>
        <end position="99"/>
    </location>
</feature>
<dbReference type="CDD" id="cd00041">
    <property type="entry name" value="CUB"/>
    <property type="match status" value="1"/>
</dbReference>
<dbReference type="Pfam" id="PF00431">
    <property type="entry name" value="CUB"/>
    <property type="match status" value="1"/>
</dbReference>
<dbReference type="InterPro" id="IPR002172">
    <property type="entry name" value="LDrepeatLR_classA_rpt"/>
</dbReference>
<evidence type="ECO:0000313" key="12">
    <source>
        <dbReference type="Proteomes" id="UP000504602"/>
    </source>
</evidence>
<dbReference type="AlphaFoldDB" id="A0A8N5EYK9"/>
<dbReference type="CDD" id="cd00112">
    <property type="entry name" value="LDLa"/>
    <property type="match status" value="1"/>
</dbReference>
<dbReference type="GO" id="GO:0005886">
    <property type="term" value="C:plasma membrane"/>
    <property type="evidence" value="ECO:0007669"/>
    <property type="project" value="UniProtKB-SubCell"/>
</dbReference>
<dbReference type="Pfam" id="PF01392">
    <property type="entry name" value="Fz"/>
    <property type="match status" value="1"/>
</dbReference>
<dbReference type="InterPro" id="IPR035914">
    <property type="entry name" value="Sperma_CUB_dom_sf"/>
</dbReference>
<dbReference type="SUPFAM" id="SSF49854">
    <property type="entry name" value="Spermadhesin, CUB domain"/>
    <property type="match status" value="1"/>
</dbReference>
<evidence type="ECO:0000256" key="5">
    <source>
        <dbReference type="ARBA" id="ARBA00023329"/>
    </source>
</evidence>
<keyword evidence="12" id="KW-1185">Reference proteome</keyword>
<proteinExistence type="predicted"/>
<dbReference type="SUPFAM" id="SSF63501">
    <property type="entry name" value="Frizzled cysteine-rich domain"/>
    <property type="match status" value="1"/>
</dbReference>
<dbReference type="FunFam" id="2.60.120.290:FF:000005">
    <property type="entry name" value="Procollagen C-endopeptidase enhancer 1"/>
    <property type="match status" value="1"/>
</dbReference>
<protein>
    <submittedName>
        <fullName evidence="13">Membrane frizzled-related protein</fullName>
    </submittedName>
</protein>
<feature type="compositionally biased region" description="Basic and acidic residues" evidence="8">
    <location>
        <begin position="42"/>
        <end position="56"/>
    </location>
</feature>
<keyword evidence="9" id="KW-1133">Transmembrane helix</keyword>
<comment type="caution">
    <text evidence="6">Lacks conserved residue(s) required for the propagation of feature annotation.</text>
</comment>
<feature type="disulfide bond" evidence="7">
    <location>
        <begin position="238"/>
        <end position="256"/>
    </location>
</feature>
<dbReference type="Proteomes" id="UP000504602">
    <property type="component" value="Unplaced"/>
</dbReference>
<feature type="disulfide bond" evidence="7">
    <location>
        <begin position="231"/>
        <end position="243"/>
    </location>
</feature>
<evidence type="ECO:0000256" key="6">
    <source>
        <dbReference type="PROSITE-ProRule" id="PRU00090"/>
    </source>
</evidence>
<dbReference type="InterPro" id="IPR036790">
    <property type="entry name" value="Frizzled_dom_sf"/>
</dbReference>
<dbReference type="SMART" id="SM00042">
    <property type="entry name" value="CUB"/>
    <property type="match status" value="1"/>
</dbReference>
<dbReference type="RefSeq" id="XP_030920309.1">
    <property type="nucleotide sequence ID" value="XM_031064449.1"/>
</dbReference>
<dbReference type="InterPro" id="IPR000859">
    <property type="entry name" value="CUB_dom"/>
</dbReference>
<name>A0A8N5EYK9_GEOFO</name>
<dbReference type="Gene3D" id="1.10.2000.10">
    <property type="entry name" value="Frizzled cysteine-rich domain"/>
    <property type="match status" value="1"/>
</dbReference>
<dbReference type="GO" id="GO:0030133">
    <property type="term" value="C:transport vesicle"/>
    <property type="evidence" value="ECO:0007669"/>
    <property type="project" value="UniProtKB-SubCell"/>
</dbReference>
<keyword evidence="9" id="KW-0472">Membrane</keyword>
<gene>
    <name evidence="13" type="primary">MFRP</name>
</gene>
<dbReference type="PROSITE" id="PS50068">
    <property type="entry name" value="LDLRA_2"/>
    <property type="match status" value="1"/>
</dbReference>
<keyword evidence="5" id="KW-0968">Cytoplasmic vesicle</keyword>
<evidence type="ECO:0000256" key="8">
    <source>
        <dbReference type="SAM" id="MobiDB-lite"/>
    </source>
</evidence>
<dbReference type="SUPFAM" id="SSF57424">
    <property type="entry name" value="LDL receptor-like module"/>
    <property type="match status" value="1"/>
</dbReference>
<dbReference type="Gene3D" id="4.10.400.10">
    <property type="entry name" value="Low-density Lipoprotein Receptor"/>
    <property type="match status" value="1"/>
</dbReference>
<dbReference type="CTD" id="83552"/>
<dbReference type="PROSITE" id="PS50038">
    <property type="entry name" value="FZ"/>
    <property type="match status" value="1"/>
</dbReference>
<evidence type="ECO:0000256" key="3">
    <source>
        <dbReference type="ARBA" id="ARBA00022737"/>
    </source>
</evidence>
<dbReference type="SMART" id="SM00063">
    <property type="entry name" value="FRI"/>
    <property type="match status" value="1"/>
</dbReference>
<feature type="region of interest" description="Disordered" evidence="8">
    <location>
        <begin position="34"/>
        <end position="56"/>
    </location>
</feature>
<evidence type="ECO:0000256" key="1">
    <source>
        <dbReference type="ARBA" id="ARBA00004162"/>
    </source>
</evidence>
<keyword evidence="4 7" id="KW-1015">Disulfide bond</keyword>
<evidence type="ECO:0000256" key="9">
    <source>
        <dbReference type="SAM" id="Phobius"/>
    </source>
</evidence>